<protein>
    <submittedName>
        <fullName evidence="3">Anti sigma-E protein RseA, N-terminal domain</fullName>
    </submittedName>
</protein>
<dbReference type="Pfam" id="PF03872">
    <property type="entry name" value="RseA_N"/>
    <property type="match status" value="1"/>
</dbReference>
<proteinExistence type="predicted"/>
<accession>A0A1H9HBZ3</accession>
<keyword evidence="1" id="KW-0812">Transmembrane</keyword>
<evidence type="ECO:0000313" key="3">
    <source>
        <dbReference type="EMBL" id="SEQ59844.1"/>
    </source>
</evidence>
<sequence length="196" mass="20461">MSQESLSALFDGECSDAELEALLKALDAEPALKASWSRQSLMRDVLRGQSLKTPPVDICAGVMAAIQAGSPERSDKVVSLSGRRAVRNRRTAWQPMAGLAAAAAVGAIAITLGVNYGRVQNAAPAGQLSASAADVQAVKYQPVAETDEDLRNYLIEHSNTLADRGVGGALSYARFAAHSGEAYAQPASLSYSGSQP</sequence>
<dbReference type="Gene3D" id="1.10.10.880">
    <property type="entry name" value="Anti sigma-E protein RseA, N-terminal domain"/>
    <property type="match status" value="1"/>
</dbReference>
<dbReference type="InterPro" id="IPR052383">
    <property type="entry name" value="Anti-sigma-E_RseA-like"/>
</dbReference>
<dbReference type="SUPFAM" id="SSF89069">
    <property type="entry name" value="N-terminal, cytoplasmic domain of anti-sigmaE factor RseA"/>
    <property type="match status" value="1"/>
</dbReference>
<organism evidence="3 4">
    <name type="scientific">Solimonas aquatica</name>
    <dbReference type="NCBI Taxonomy" id="489703"/>
    <lineage>
        <taxon>Bacteria</taxon>
        <taxon>Pseudomonadati</taxon>
        <taxon>Pseudomonadota</taxon>
        <taxon>Gammaproteobacteria</taxon>
        <taxon>Nevskiales</taxon>
        <taxon>Nevskiaceae</taxon>
        <taxon>Solimonas</taxon>
    </lineage>
</organism>
<dbReference type="EMBL" id="FOFS01000008">
    <property type="protein sequence ID" value="SEQ59844.1"/>
    <property type="molecule type" value="Genomic_DNA"/>
</dbReference>
<dbReference type="InterPro" id="IPR036147">
    <property type="entry name" value="Anti-sigma_E_RseA_N_sf"/>
</dbReference>
<dbReference type="RefSeq" id="WP_177188954.1">
    <property type="nucleotide sequence ID" value="NZ_FOFS01000008.1"/>
</dbReference>
<dbReference type="GO" id="GO:0016989">
    <property type="term" value="F:sigma factor antagonist activity"/>
    <property type="evidence" value="ECO:0007669"/>
    <property type="project" value="InterPro"/>
</dbReference>
<dbReference type="STRING" id="489703.SAMN04488038_108110"/>
<dbReference type="Proteomes" id="UP000199233">
    <property type="component" value="Unassembled WGS sequence"/>
</dbReference>
<feature type="domain" description="Anti sigma-E protein RseA N-terminal" evidence="2">
    <location>
        <begin position="1"/>
        <end position="73"/>
    </location>
</feature>
<keyword evidence="1" id="KW-0472">Membrane</keyword>
<dbReference type="PANTHER" id="PTHR38104">
    <property type="match status" value="1"/>
</dbReference>
<evidence type="ECO:0000256" key="1">
    <source>
        <dbReference type="SAM" id="Phobius"/>
    </source>
</evidence>
<reference evidence="3 4" key="1">
    <citation type="submission" date="2016-10" db="EMBL/GenBank/DDBJ databases">
        <authorList>
            <person name="de Groot N.N."/>
        </authorList>
    </citation>
    <scope>NUCLEOTIDE SEQUENCE [LARGE SCALE GENOMIC DNA]</scope>
    <source>
        <strain evidence="3 4">DSM 25927</strain>
    </source>
</reference>
<dbReference type="PANTHER" id="PTHR38104:SF1">
    <property type="entry name" value="ANTI-SIGMA-E FACTOR RSEA"/>
    <property type="match status" value="1"/>
</dbReference>
<evidence type="ECO:0000313" key="4">
    <source>
        <dbReference type="Proteomes" id="UP000199233"/>
    </source>
</evidence>
<keyword evidence="1" id="KW-1133">Transmembrane helix</keyword>
<name>A0A1H9HBZ3_9GAMM</name>
<keyword evidence="4" id="KW-1185">Reference proteome</keyword>
<dbReference type="InterPro" id="IPR005572">
    <property type="entry name" value="Anti-sigma_E_RseA_N"/>
</dbReference>
<gene>
    <name evidence="3" type="ORF">SAMN04488038_108110</name>
</gene>
<dbReference type="AlphaFoldDB" id="A0A1H9HBZ3"/>
<dbReference type="CDD" id="cd16328">
    <property type="entry name" value="RseA_N"/>
    <property type="match status" value="1"/>
</dbReference>
<feature type="transmembrane region" description="Helical" evidence="1">
    <location>
        <begin position="92"/>
        <end position="114"/>
    </location>
</feature>
<evidence type="ECO:0000259" key="2">
    <source>
        <dbReference type="Pfam" id="PF03872"/>
    </source>
</evidence>